<feature type="region of interest" description="Disordered" evidence="5">
    <location>
        <begin position="1"/>
        <end position="21"/>
    </location>
</feature>
<dbReference type="InterPro" id="IPR009081">
    <property type="entry name" value="PP-bd_ACP"/>
</dbReference>
<dbReference type="Pfam" id="PF13193">
    <property type="entry name" value="AMP-binding_C"/>
    <property type="match status" value="1"/>
</dbReference>
<dbReference type="InterPro" id="IPR020806">
    <property type="entry name" value="PKS_PP-bd"/>
</dbReference>
<evidence type="ECO:0000256" key="3">
    <source>
        <dbReference type="ARBA" id="ARBA00022450"/>
    </source>
</evidence>
<dbReference type="FunFam" id="1.10.1200.10:FF:000005">
    <property type="entry name" value="Nonribosomal peptide synthetase 1"/>
    <property type="match status" value="1"/>
</dbReference>
<dbReference type="PANTHER" id="PTHR45527:SF1">
    <property type="entry name" value="FATTY ACID SYNTHASE"/>
    <property type="match status" value="1"/>
</dbReference>
<dbReference type="UniPathway" id="UPA00011"/>
<dbReference type="InterPro" id="IPR000873">
    <property type="entry name" value="AMP-dep_synth/lig_dom"/>
</dbReference>
<dbReference type="EMBL" id="RKLO01000011">
    <property type="protein sequence ID" value="RVW00075.1"/>
    <property type="molecule type" value="Genomic_DNA"/>
</dbReference>
<dbReference type="SUPFAM" id="SSF52777">
    <property type="entry name" value="CoA-dependent acyltransferases"/>
    <property type="match status" value="3"/>
</dbReference>
<evidence type="ECO:0000313" key="8">
    <source>
        <dbReference type="Proteomes" id="UP000283479"/>
    </source>
</evidence>
<dbReference type="InterPro" id="IPR045851">
    <property type="entry name" value="AMP-bd_C_sf"/>
</dbReference>
<dbReference type="Gene3D" id="3.40.50.980">
    <property type="match status" value="2"/>
</dbReference>
<dbReference type="InterPro" id="IPR023213">
    <property type="entry name" value="CAT-like_dom_sf"/>
</dbReference>
<name>A0A3S3CL30_9NOCA</name>
<comment type="cofactor">
    <cofactor evidence="1">
        <name>pantetheine 4'-phosphate</name>
        <dbReference type="ChEBI" id="CHEBI:47942"/>
    </cofactor>
</comment>
<reference evidence="7 8" key="1">
    <citation type="submission" date="2018-11" db="EMBL/GenBank/DDBJ databases">
        <title>Rhodococcus spongicola sp. nov. and Rhodococcus xishaensis sp. nov. from marine sponges.</title>
        <authorList>
            <person name="Li L."/>
            <person name="Lin H.W."/>
        </authorList>
    </citation>
    <scope>NUCLEOTIDE SEQUENCE [LARGE SCALE GENOMIC DNA]</scope>
    <source>
        <strain evidence="7 8">LHW51113</strain>
    </source>
</reference>
<dbReference type="GO" id="GO:0031177">
    <property type="term" value="F:phosphopantetheine binding"/>
    <property type="evidence" value="ECO:0007669"/>
    <property type="project" value="InterPro"/>
</dbReference>
<keyword evidence="4" id="KW-0597">Phosphoprotein</keyword>
<dbReference type="PROSITE" id="PS00455">
    <property type="entry name" value="AMP_BINDING"/>
    <property type="match status" value="1"/>
</dbReference>
<dbReference type="Gene3D" id="3.30.559.30">
    <property type="entry name" value="Nonribosomal peptide synthetase, condensation domain"/>
    <property type="match status" value="2"/>
</dbReference>
<comment type="similarity">
    <text evidence="2">Belongs to the ATP-dependent AMP-binding enzyme family.</text>
</comment>
<dbReference type="SUPFAM" id="SSF56801">
    <property type="entry name" value="Acetyl-CoA synthetase-like"/>
    <property type="match status" value="1"/>
</dbReference>
<keyword evidence="8" id="KW-1185">Reference proteome</keyword>
<dbReference type="InterPro" id="IPR020845">
    <property type="entry name" value="AMP-binding_CS"/>
</dbReference>
<dbReference type="FunFam" id="3.40.50.12780:FF:000012">
    <property type="entry name" value="Non-ribosomal peptide synthetase"/>
    <property type="match status" value="1"/>
</dbReference>
<organism evidence="7 8">
    <name type="scientific">Rhodococcus xishaensis</name>
    <dbReference type="NCBI Taxonomy" id="2487364"/>
    <lineage>
        <taxon>Bacteria</taxon>
        <taxon>Bacillati</taxon>
        <taxon>Actinomycetota</taxon>
        <taxon>Actinomycetes</taxon>
        <taxon>Mycobacteriales</taxon>
        <taxon>Nocardiaceae</taxon>
        <taxon>Rhodococcus</taxon>
    </lineage>
</organism>
<dbReference type="InterPro" id="IPR025110">
    <property type="entry name" value="AMP-bd_C"/>
</dbReference>
<dbReference type="GO" id="GO:0047527">
    <property type="term" value="F:2,3-dihydroxybenzoate-serine ligase activity"/>
    <property type="evidence" value="ECO:0007669"/>
    <property type="project" value="TreeGrafter"/>
</dbReference>
<dbReference type="FunFam" id="3.40.50.980:FF:000001">
    <property type="entry name" value="Non-ribosomal peptide synthetase"/>
    <property type="match status" value="1"/>
</dbReference>
<dbReference type="Gene3D" id="2.30.38.10">
    <property type="entry name" value="Luciferase, Domain 3"/>
    <property type="match status" value="1"/>
</dbReference>
<dbReference type="GO" id="GO:0008610">
    <property type="term" value="P:lipid biosynthetic process"/>
    <property type="evidence" value="ECO:0007669"/>
    <property type="project" value="UniProtKB-ARBA"/>
</dbReference>
<dbReference type="PANTHER" id="PTHR45527">
    <property type="entry name" value="NONRIBOSOMAL PEPTIDE SYNTHETASE"/>
    <property type="match status" value="1"/>
</dbReference>
<dbReference type="Pfam" id="PF00501">
    <property type="entry name" value="AMP-binding"/>
    <property type="match status" value="1"/>
</dbReference>
<dbReference type="GO" id="GO:0005829">
    <property type="term" value="C:cytosol"/>
    <property type="evidence" value="ECO:0007669"/>
    <property type="project" value="TreeGrafter"/>
</dbReference>
<dbReference type="GO" id="GO:0009366">
    <property type="term" value="C:enterobactin synthetase complex"/>
    <property type="evidence" value="ECO:0007669"/>
    <property type="project" value="TreeGrafter"/>
</dbReference>
<dbReference type="Gene3D" id="3.30.300.30">
    <property type="match status" value="1"/>
</dbReference>
<comment type="caution">
    <text evidence="7">The sequence shown here is derived from an EMBL/GenBank/DDBJ whole genome shotgun (WGS) entry which is preliminary data.</text>
</comment>
<dbReference type="SUPFAM" id="SSF47336">
    <property type="entry name" value="ACP-like"/>
    <property type="match status" value="2"/>
</dbReference>
<dbReference type="GO" id="GO:0043041">
    <property type="term" value="P:amino acid activation for nonribosomal peptide biosynthetic process"/>
    <property type="evidence" value="ECO:0007669"/>
    <property type="project" value="TreeGrafter"/>
</dbReference>
<dbReference type="Proteomes" id="UP000283479">
    <property type="component" value="Unassembled WGS sequence"/>
</dbReference>
<dbReference type="Gene3D" id="3.30.559.10">
    <property type="entry name" value="Chloramphenicol acetyltransferase-like domain"/>
    <property type="match status" value="2"/>
</dbReference>
<feature type="domain" description="Carrier" evidence="6">
    <location>
        <begin position="1078"/>
        <end position="1153"/>
    </location>
</feature>
<proteinExistence type="inferred from homology"/>
<gene>
    <name evidence="7" type="ORF">EGT50_17010</name>
</gene>
<dbReference type="GO" id="GO:0009239">
    <property type="term" value="P:enterobactin biosynthetic process"/>
    <property type="evidence" value="ECO:0007669"/>
    <property type="project" value="TreeGrafter"/>
</dbReference>
<dbReference type="RefSeq" id="WP_127955813.1">
    <property type="nucleotide sequence ID" value="NZ_RKLO01000011.1"/>
</dbReference>
<dbReference type="FunFam" id="2.30.38.10:FF:000001">
    <property type="entry name" value="Non-ribosomal peptide synthetase PvdI"/>
    <property type="match status" value="1"/>
</dbReference>
<evidence type="ECO:0000256" key="5">
    <source>
        <dbReference type="SAM" id="MobiDB-lite"/>
    </source>
</evidence>
<feature type="domain" description="Carrier" evidence="6">
    <location>
        <begin position="24"/>
        <end position="99"/>
    </location>
</feature>
<sequence length="1403" mass="150651">VTASEKVDRKALPPPRWNTREFRAPTTPVQQVVAAVFADVLGVDRVGLDDDFFALGGNSLAATRVMARLGAALDARVSVRVIFEASTVEALAVRVERHVGEGGRPVLVAGERPSRVPLSLAQQRMWFLNQLDPESAAYNIPVAIRLSGALDVEALDVAVADVLGRHEALRTVFPDSEQGPSQVMVPVSQVPVDLTPVPVTAQEADEQIAALMSLGFDVTAEVPLRVRLFRVCESEHVLAMVVHHICADGFSTAPLARDVVVAYTARLTGHEPGWAPLEVQYADYTLWQREVLGSEDDPESLAGQQIDYWKGALAGLPDVLALPTDRPRPAVRSGVGGCVEFAVSSVTVGRVRSWARERGVTPFMVVHAALAVVLSKLSGGTDIAVGSAVAGRGEAALDDLVGMFVNTLVLRVECDPGLSFTELVDRVRERDLEAFAHADVPFERLVEKLNPTRSQSFSPLFQVMLAFQNYTGSQVELPGLTIAPVQVDRVAVPFDLSMSLGEAADGGYEGSLVYAADIFDPGTVLGVAERFVRVLEAVLDDPAVAVGDVSVLGDVERRRMVSEWNDTRRVVPGVLLLDEFADQVARTPDAPAVVFDGESLTYAQFDARVNRVARLLIGVGVGPESLVAVGMRRSVEMMVGIYAVLRAGGGYVPIDPDQPRERNDHVLDTATPVCVLSTSEDGLAASGHPVVNIDAVDVSGYSSAPVAESELLGPVRPDNVAYVLFTSGSTGRPKGVAVSHRAIVNQLSWMISEYAFTDSDAVVQKTPITFDPSVLELFLPLAIGARLVIARPEGHRDPEYLLSLIAAEGVTAAVFAPSMLGTVLADPEVRIPDSVRLVYVGGEELPVELFGRLAAKSDARLENMYGPTEVAVTATSYRCDDRDVRTVPIGTPLWNTNGYVLDARLQPVPVGVAGELYLGGEQIARGYQGRPDLTAERFVADPFGAPGARLYRTGDLVRWNTSGQLEFLGRTDFQVKVRGLRIELGEIEAALVTQDAISQAVAVVHENDLGRQLVGYVVPDSGRLVDTEAVREALRRSLPTYMVPTVLMVVDAFPLTMSEKVDRTALPPPRWNTREFRAPTTPVQQVVAAVFADVLGIDRVGLDDDFFALGGNSLAATRVMARLGAALDARVSVRVIFEASTVEALAVRVERCAGEGGRVTLVAGERPSRVPLSLAQQRMWFLNQLDPESAVYNVPLAIRLSGALDVAALDAAVADVLVRHEALRTVFPDSEQGPSQLVVPVSQVPVDLTPVPVTAEEAYHRIAELVGLGFDVTAEVPVRVQLFRVCESEHVLAMVVHHICADGFSTAPLARDVVVAYTARLAGHEPGWAPLEVQYADYTLWQREVLGSEDDPESLAGRQIAYWAGVLAGLPDVLALPTDRPRPAVRSGVGGCVEFAVSSVTVG</sequence>
<keyword evidence="3" id="KW-0596">Phosphopantetheine</keyword>
<dbReference type="SMART" id="SM00823">
    <property type="entry name" value="PKS_PP"/>
    <property type="match status" value="2"/>
</dbReference>
<feature type="compositionally biased region" description="Basic and acidic residues" evidence="5">
    <location>
        <begin position="1"/>
        <end position="11"/>
    </location>
</feature>
<dbReference type="Pfam" id="PF00550">
    <property type="entry name" value="PP-binding"/>
    <property type="match status" value="2"/>
</dbReference>
<feature type="non-terminal residue" evidence="7">
    <location>
        <position position="1403"/>
    </location>
</feature>
<evidence type="ECO:0000313" key="7">
    <source>
        <dbReference type="EMBL" id="RVW00075.1"/>
    </source>
</evidence>
<dbReference type="InterPro" id="IPR001242">
    <property type="entry name" value="Condensation_dom"/>
</dbReference>
<evidence type="ECO:0000256" key="4">
    <source>
        <dbReference type="ARBA" id="ARBA00022553"/>
    </source>
</evidence>
<dbReference type="CDD" id="cd17646">
    <property type="entry name" value="A_NRPS_AB3403-like"/>
    <property type="match status" value="1"/>
</dbReference>
<dbReference type="FunFam" id="3.30.300.30:FF:000010">
    <property type="entry name" value="Enterobactin synthetase component F"/>
    <property type="match status" value="1"/>
</dbReference>
<dbReference type="NCBIfam" id="TIGR01733">
    <property type="entry name" value="AA-adenyl-dom"/>
    <property type="match status" value="1"/>
</dbReference>
<dbReference type="Pfam" id="PF00668">
    <property type="entry name" value="Condensation"/>
    <property type="match status" value="2"/>
</dbReference>
<evidence type="ECO:0000259" key="6">
    <source>
        <dbReference type="PROSITE" id="PS50075"/>
    </source>
</evidence>
<dbReference type="PROSITE" id="PS50075">
    <property type="entry name" value="CARRIER"/>
    <property type="match status" value="2"/>
</dbReference>
<dbReference type="CDD" id="cd19540">
    <property type="entry name" value="LCL_NRPS-like"/>
    <property type="match status" value="1"/>
</dbReference>
<dbReference type="OrthoDB" id="2472181at2"/>
<dbReference type="Gene3D" id="1.10.1200.10">
    <property type="entry name" value="ACP-like"/>
    <property type="match status" value="2"/>
</dbReference>
<feature type="non-terminal residue" evidence="7">
    <location>
        <position position="1"/>
    </location>
</feature>
<protein>
    <submittedName>
        <fullName evidence="7">Amino acid adenylation domain-containing protein</fullName>
    </submittedName>
</protein>
<accession>A0A3S3CL30</accession>
<dbReference type="InterPro" id="IPR010071">
    <property type="entry name" value="AA_adenyl_dom"/>
</dbReference>
<evidence type="ECO:0000256" key="1">
    <source>
        <dbReference type="ARBA" id="ARBA00001957"/>
    </source>
</evidence>
<dbReference type="InterPro" id="IPR036736">
    <property type="entry name" value="ACP-like_sf"/>
</dbReference>
<evidence type="ECO:0000256" key="2">
    <source>
        <dbReference type="ARBA" id="ARBA00006432"/>
    </source>
</evidence>